<dbReference type="PIRSF" id="PIRSF005384">
    <property type="entry name" value="RpiB_LacA_B"/>
    <property type="match status" value="1"/>
</dbReference>
<dbReference type="SUPFAM" id="SSF89623">
    <property type="entry name" value="Ribose/Galactose isomerase RpiB/AlsB"/>
    <property type="match status" value="1"/>
</dbReference>
<dbReference type="Pfam" id="PF02502">
    <property type="entry name" value="LacAB_rpiB"/>
    <property type="match status" value="1"/>
</dbReference>
<dbReference type="PANTHER" id="PTHR30345:SF0">
    <property type="entry name" value="DNA DAMAGE-REPAIR_TOLERATION PROTEIN DRT102"/>
    <property type="match status" value="1"/>
</dbReference>
<keyword evidence="1 2" id="KW-0413">Isomerase</keyword>
<dbReference type="PANTHER" id="PTHR30345">
    <property type="entry name" value="RIBOSE-5-PHOSPHATE ISOMERASE B"/>
    <property type="match status" value="1"/>
</dbReference>
<name>A0A3B0TF56_9ZZZZ</name>
<dbReference type="NCBIfam" id="NF004051">
    <property type="entry name" value="PRK05571.1"/>
    <property type="match status" value="1"/>
</dbReference>
<dbReference type="AlphaFoldDB" id="A0A3B0TF56"/>
<dbReference type="GO" id="GO:0019316">
    <property type="term" value="P:D-allose catabolic process"/>
    <property type="evidence" value="ECO:0007669"/>
    <property type="project" value="TreeGrafter"/>
</dbReference>
<dbReference type="InterPro" id="IPR036569">
    <property type="entry name" value="RpiB_LacA_LacB_sf"/>
</dbReference>
<evidence type="ECO:0000256" key="1">
    <source>
        <dbReference type="ARBA" id="ARBA00023235"/>
    </source>
</evidence>
<gene>
    <name evidence="2" type="ORF">MNBD_BACTEROID05-128</name>
</gene>
<dbReference type="NCBIfam" id="TIGR00689">
    <property type="entry name" value="rpiB_lacA_lacB"/>
    <property type="match status" value="1"/>
</dbReference>
<dbReference type="Gene3D" id="3.40.1400.10">
    <property type="entry name" value="Sugar-phosphate isomerase, RpiB/LacA/LacB"/>
    <property type="match status" value="1"/>
</dbReference>
<dbReference type="EC" id="5.3.1.6" evidence="2"/>
<dbReference type="GO" id="GO:0004751">
    <property type="term" value="F:ribose-5-phosphate isomerase activity"/>
    <property type="evidence" value="ECO:0007669"/>
    <property type="project" value="UniProtKB-EC"/>
</dbReference>
<sequence>MKVFIGADHRGQKFKKKIIKILETDGYVVVDQGALSEDVPSDYPKIAARVGTSVVKTKNSRGILLCMSGVGISIAANKVFGVRAALCHNIEAARLSREHNNANVLVLASKFMKMKDLPKMLRVWLSTSFEGGRHARRVNQIRKIEKENLKLRKK</sequence>
<dbReference type="InterPro" id="IPR004785">
    <property type="entry name" value="RpiB"/>
</dbReference>
<evidence type="ECO:0000313" key="2">
    <source>
        <dbReference type="EMBL" id="VAW17185.1"/>
    </source>
</evidence>
<dbReference type="InterPro" id="IPR003500">
    <property type="entry name" value="RpiB_LacA_LacB"/>
</dbReference>
<dbReference type="GO" id="GO:0009052">
    <property type="term" value="P:pentose-phosphate shunt, non-oxidative branch"/>
    <property type="evidence" value="ECO:0007669"/>
    <property type="project" value="TreeGrafter"/>
</dbReference>
<dbReference type="NCBIfam" id="TIGR01120">
    <property type="entry name" value="rpiB"/>
    <property type="match status" value="1"/>
</dbReference>
<protein>
    <submittedName>
        <fullName evidence="2">Ribose 5-phosphate isomerase B</fullName>
        <ecNumber evidence="2">5.3.1.6</ecNumber>
    </submittedName>
</protein>
<proteinExistence type="predicted"/>
<accession>A0A3B0TF56</accession>
<organism evidence="2">
    <name type="scientific">hydrothermal vent metagenome</name>
    <dbReference type="NCBI Taxonomy" id="652676"/>
    <lineage>
        <taxon>unclassified sequences</taxon>
        <taxon>metagenomes</taxon>
        <taxon>ecological metagenomes</taxon>
    </lineage>
</organism>
<reference evidence="2" key="1">
    <citation type="submission" date="2018-06" db="EMBL/GenBank/DDBJ databases">
        <authorList>
            <person name="Zhirakovskaya E."/>
        </authorList>
    </citation>
    <scope>NUCLEOTIDE SEQUENCE</scope>
</reference>
<dbReference type="EMBL" id="UOEN01000361">
    <property type="protein sequence ID" value="VAW17185.1"/>
    <property type="molecule type" value="Genomic_DNA"/>
</dbReference>